<dbReference type="Pfam" id="PF08887">
    <property type="entry name" value="GAD-like"/>
    <property type="match status" value="1"/>
</dbReference>
<evidence type="ECO:0000313" key="4">
    <source>
        <dbReference type="Proteomes" id="UP000266895"/>
    </source>
</evidence>
<accession>A0A448HGV1</accession>
<name>A0A448HGV1_9ACTO</name>
<feature type="domain" description="GAD-related" evidence="1">
    <location>
        <begin position="57"/>
        <end position="145"/>
    </location>
</feature>
<gene>
    <name evidence="3" type="ORF">NCTC11636_01400</name>
</gene>
<proteinExistence type="predicted"/>
<sequence length="271" mass="29980">MTHEDAPTTPDLWNVRPVPEPASLVEQDARTDEIFDRDVLSPAPEGLNLTPMGVGLPVTQEHVDRFTPVLPRSVLHIWRRFGFDGFSGGVFWITDPLLWAPVVQAWLDPVIDQMPFTDTWHCLARNAMGSMFLWGENTGHSLEIDPVYHEVIVDQLARRTFADPGRREQQGRVAIVHAADTGLTTALDEHGRPLPPQALERLGPLRADQVYGFTLPPALGGALSVDNLHIIDAATYLTLQAQQTTITVCDPVGDSWNEIAPVIHVDPTTRS</sequence>
<evidence type="ECO:0000313" key="3">
    <source>
        <dbReference type="EMBL" id="VEG28169.1"/>
    </source>
</evidence>
<dbReference type="InterPro" id="IPR014983">
    <property type="entry name" value="GAD-rel"/>
</dbReference>
<dbReference type="KEGG" id="ahw:NCTC11636_01400"/>
<organism evidence="3 4">
    <name type="scientific">Actinomyces howellii</name>
    <dbReference type="NCBI Taxonomy" id="52771"/>
    <lineage>
        <taxon>Bacteria</taxon>
        <taxon>Bacillati</taxon>
        <taxon>Actinomycetota</taxon>
        <taxon>Actinomycetes</taxon>
        <taxon>Actinomycetales</taxon>
        <taxon>Actinomycetaceae</taxon>
        <taxon>Actinomyces</taxon>
    </lineage>
</organism>
<dbReference type="Pfam" id="PF08906">
    <property type="entry name" value="T6SS_Tdi1_C"/>
    <property type="match status" value="1"/>
</dbReference>
<dbReference type="AlphaFoldDB" id="A0A448HGV1"/>
<feature type="domain" description="T6SS immunity protein Tdi1 C-terminal" evidence="2">
    <location>
        <begin position="192"/>
        <end position="242"/>
    </location>
</feature>
<evidence type="ECO:0000259" key="2">
    <source>
        <dbReference type="Pfam" id="PF08906"/>
    </source>
</evidence>
<dbReference type="EMBL" id="LR134350">
    <property type="protein sequence ID" value="VEG28169.1"/>
    <property type="molecule type" value="Genomic_DNA"/>
</dbReference>
<reference evidence="3 4" key="1">
    <citation type="submission" date="2018-12" db="EMBL/GenBank/DDBJ databases">
        <authorList>
            <consortium name="Pathogen Informatics"/>
        </authorList>
    </citation>
    <scope>NUCLEOTIDE SEQUENCE [LARGE SCALE GENOMIC DNA]</scope>
    <source>
        <strain evidence="3 4">NCTC11636</strain>
    </source>
</reference>
<dbReference type="OrthoDB" id="9016361at2"/>
<evidence type="ECO:0000259" key="1">
    <source>
        <dbReference type="Pfam" id="PF08887"/>
    </source>
</evidence>
<protein>
    <submittedName>
        <fullName evidence="3">Domain of uncharacterized function (DUF1851)</fullName>
    </submittedName>
</protein>
<dbReference type="Proteomes" id="UP000266895">
    <property type="component" value="Chromosome"/>
</dbReference>
<keyword evidence="4" id="KW-1185">Reference proteome</keyword>
<dbReference type="RefSeq" id="WP_126382488.1">
    <property type="nucleotide sequence ID" value="NZ_LR134350.1"/>
</dbReference>
<dbReference type="InterPro" id="IPR015002">
    <property type="entry name" value="T6SS_Tdi1_C"/>
</dbReference>